<dbReference type="Proteomes" id="UP000268162">
    <property type="component" value="Unassembled WGS sequence"/>
</dbReference>
<dbReference type="EMBL" id="ML002265">
    <property type="protein sequence ID" value="RKP39509.1"/>
    <property type="molecule type" value="Genomic_DNA"/>
</dbReference>
<feature type="chain" id="PRO_5020395182" evidence="3">
    <location>
        <begin position="27"/>
        <end position="261"/>
    </location>
</feature>
<accession>A0A4V1J5L8</accession>
<sequence length="261" mass="29282">MGAVTRHCWYYYCLLLGLLCASLCLANTEKCIFAIPATQTEDGLQPWVERLSNDLSWPVMVPKHTGLTNRMLFPFPPERLGLPYFNPLVVHSDPPPSNANLTGPHALEHWYILAHLAPGRSYEARVSYPASSPTDFKMEIVELDQFSDYLPLATPQEIVASSTQSDPPASDDPASSLAGRPDGVTRFLRVRALYAGFSHIQDRDKQPVYYNIVLEQLYFYIPYQAYKLAVAIVGAVLFAVFVFNPLATRMILALRDKSKLE</sequence>
<protein>
    <submittedName>
        <fullName evidence="4">Uncharacterized protein</fullName>
    </submittedName>
</protein>
<organism evidence="4 5">
    <name type="scientific">Dimargaris cristalligena</name>
    <dbReference type="NCBI Taxonomy" id="215637"/>
    <lineage>
        <taxon>Eukaryota</taxon>
        <taxon>Fungi</taxon>
        <taxon>Fungi incertae sedis</taxon>
        <taxon>Zoopagomycota</taxon>
        <taxon>Kickxellomycotina</taxon>
        <taxon>Dimargaritomycetes</taxon>
        <taxon>Dimargaritales</taxon>
        <taxon>Dimargaritaceae</taxon>
        <taxon>Dimargaris</taxon>
    </lineage>
</organism>
<proteinExistence type="predicted"/>
<evidence type="ECO:0000313" key="4">
    <source>
        <dbReference type="EMBL" id="RKP39509.1"/>
    </source>
</evidence>
<keyword evidence="2" id="KW-0472">Membrane</keyword>
<keyword evidence="2" id="KW-1133">Transmembrane helix</keyword>
<name>A0A4V1J5L8_9FUNG</name>
<keyword evidence="3" id="KW-0732">Signal</keyword>
<evidence type="ECO:0000256" key="2">
    <source>
        <dbReference type="SAM" id="Phobius"/>
    </source>
</evidence>
<reference evidence="5" key="1">
    <citation type="journal article" date="2018" name="Nat. Microbiol.">
        <title>Leveraging single-cell genomics to expand the fungal tree of life.</title>
        <authorList>
            <person name="Ahrendt S.R."/>
            <person name="Quandt C.A."/>
            <person name="Ciobanu D."/>
            <person name="Clum A."/>
            <person name="Salamov A."/>
            <person name="Andreopoulos B."/>
            <person name="Cheng J.F."/>
            <person name="Woyke T."/>
            <person name="Pelin A."/>
            <person name="Henrissat B."/>
            <person name="Reynolds N.K."/>
            <person name="Benny G.L."/>
            <person name="Smith M.E."/>
            <person name="James T.Y."/>
            <person name="Grigoriev I.V."/>
        </authorList>
    </citation>
    <scope>NUCLEOTIDE SEQUENCE [LARGE SCALE GENOMIC DNA]</scope>
    <source>
        <strain evidence="5">RSA 468</strain>
    </source>
</reference>
<feature type="compositionally biased region" description="Low complexity" evidence="1">
    <location>
        <begin position="160"/>
        <end position="176"/>
    </location>
</feature>
<dbReference type="GO" id="GO:0031501">
    <property type="term" value="C:mannosyltransferase complex"/>
    <property type="evidence" value="ECO:0007669"/>
    <property type="project" value="TreeGrafter"/>
</dbReference>
<dbReference type="PANTHER" id="PTHR28022">
    <property type="entry name" value="GPI MANNOSYLTRANSFERASE 2 SUBUNIT PGA1"/>
    <property type="match status" value="1"/>
</dbReference>
<dbReference type="AlphaFoldDB" id="A0A4V1J5L8"/>
<feature type="signal peptide" evidence="3">
    <location>
        <begin position="1"/>
        <end position="26"/>
    </location>
</feature>
<gene>
    <name evidence="4" type="ORF">BJ085DRAFT_37352</name>
</gene>
<evidence type="ECO:0000256" key="3">
    <source>
        <dbReference type="SAM" id="SignalP"/>
    </source>
</evidence>
<dbReference type="GO" id="GO:0006506">
    <property type="term" value="P:GPI anchor biosynthetic process"/>
    <property type="evidence" value="ECO:0007669"/>
    <property type="project" value="TreeGrafter"/>
</dbReference>
<dbReference type="PANTHER" id="PTHR28022:SF1">
    <property type="entry name" value="GPI MANNOSYLTRANSFERASE 2 SUBUNIT PGA1"/>
    <property type="match status" value="1"/>
</dbReference>
<evidence type="ECO:0000313" key="5">
    <source>
        <dbReference type="Proteomes" id="UP000268162"/>
    </source>
</evidence>
<dbReference type="GO" id="GO:0000030">
    <property type="term" value="F:mannosyltransferase activity"/>
    <property type="evidence" value="ECO:0007669"/>
    <property type="project" value="TreeGrafter"/>
</dbReference>
<keyword evidence="2" id="KW-0812">Transmembrane</keyword>
<feature type="region of interest" description="Disordered" evidence="1">
    <location>
        <begin position="160"/>
        <end position="180"/>
    </location>
</feature>
<evidence type="ECO:0000256" key="1">
    <source>
        <dbReference type="SAM" id="MobiDB-lite"/>
    </source>
</evidence>
<dbReference type="InterPro" id="IPR019433">
    <property type="entry name" value="GPI_ManTrfase_II_coact_Pga1"/>
</dbReference>
<keyword evidence="5" id="KW-1185">Reference proteome</keyword>
<dbReference type="GO" id="GO:0005789">
    <property type="term" value="C:endoplasmic reticulum membrane"/>
    <property type="evidence" value="ECO:0007669"/>
    <property type="project" value="TreeGrafter"/>
</dbReference>
<feature type="transmembrane region" description="Helical" evidence="2">
    <location>
        <begin position="225"/>
        <end position="247"/>
    </location>
</feature>